<accession>A0AAN6YLT2</accession>
<name>A0AAN6YLT2_9PEZI</name>
<keyword evidence="1" id="KW-1133">Transmembrane helix</keyword>
<gene>
    <name evidence="2" type="ORF">QBC38DRAFT_167194</name>
</gene>
<reference evidence="2" key="2">
    <citation type="submission" date="2023-05" db="EMBL/GenBank/DDBJ databases">
        <authorList>
            <consortium name="Lawrence Berkeley National Laboratory"/>
            <person name="Steindorff A."/>
            <person name="Hensen N."/>
            <person name="Bonometti L."/>
            <person name="Westerberg I."/>
            <person name="Brannstrom I.O."/>
            <person name="Guillou S."/>
            <person name="Cros-Aarteil S."/>
            <person name="Calhoun S."/>
            <person name="Haridas S."/>
            <person name="Kuo A."/>
            <person name="Mondo S."/>
            <person name="Pangilinan J."/>
            <person name="Riley R."/>
            <person name="Labutti K."/>
            <person name="Andreopoulos B."/>
            <person name="Lipzen A."/>
            <person name="Chen C."/>
            <person name="Yanf M."/>
            <person name="Daum C."/>
            <person name="Ng V."/>
            <person name="Clum A."/>
            <person name="Ohm R."/>
            <person name="Martin F."/>
            <person name="Silar P."/>
            <person name="Natvig D."/>
            <person name="Lalanne C."/>
            <person name="Gautier V."/>
            <person name="Ament-Velasquez S.L."/>
            <person name="Kruys A."/>
            <person name="Hutchinson M.I."/>
            <person name="Powell A.J."/>
            <person name="Barry K."/>
            <person name="Miller A.N."/>
            <person name="Grigoriev I.V."/>
            <person name="Debuchy R."/>
            <person name="Gladieux P."/>
            <person name="Thoren M.H."/>
            <person name="Johannesson H."/>
        </authorList>
    </citation>
    <scope>NUCLEOTIDE SEQUENCE</scope>
    <source>
        <strain evidence="2">CBS 990.96</strain>
    </source>
</reference>
<organism evidence="2 3">
    <name type="scientific">Podospora fimiseda</name>
    <dbReference type="NCBI Taxonomy" id="252190"/>
    <lineage>
        <taxon>Eukaryota</taxon>
        <taxon>Fungi</taxon>
        <taxon>Dikarya</taxon>
        <taxon>Ascomycota</taxon>
        <taxon>Pezizomycotina</taxon>
        <taxon>Sordariomycetes</taxon>
        <taxon>Sordariomycetidae</taxon>
        <taxon>Sordariales</taxon>
        <taxon>Podosporaceae</taxon>
        <taxon>Podospora</taxon>
    </lineage>
</organism>
<comment type="caution">
    <text evidence="2">The sequence shown here is derived from an EMBL/GenBank/DDBJ whole genome shotgun (WGS) entry which is preliminary data.</text>
</comment>
<evidence type="ECO:0000313" key="2">
    <source>
        <dbReference type="EMBL" id="KAK4220738.1"/>
    </source>
</evidence>
<proteinExistence type="predicted"/>
<evidence type="ECO:0000313" key="3">
    <source>
        <dbReference type="Proteomes" id="UP001301958"/>
    </source>
</evidence>
<dbReference type="InterPro" id="IPR025363">
    <property type="entry name" value="DUF4267"/>
</dbReference>
<feature type="transmembrane region" description="Helical" evidence="1">
    <location>
        <begin position="111"/>
        <end position="130"/>
    </location>
</feature>
<dbReference type="EMBL" id="MU865651">
    <property type="protein sequence ID" value="KAK4220738.1"/>
    <property type="molecule type" value="Genomic_DNA"/>
</dbReference>
<dbReference type="Pfam" id="PF14087">
    <property type="entry name" value="DUF4267"/>
    <property type="match status" value="1"/>
</dbReference>
<keyword evidence="1" id="KW-0472">Membrane</keyword>
<evidence type="ECO:0000256" key="1">
    <source>
        <dbReference type="SAM" id="Phobius"/>
    </source>
</evidence>
<feature type="transmembrane region" description="Helical" evidence="1">
    <location>
        <begin position="12"/>
        <end position="28"/>
    </location>
</feature>
<protein>
    <submittedName>
        <fullName evidence="2">Uncharacterized protein</fullName>
    </submittedName>
</protein>
<keyword evidence="1" id="KW-0812">Transmembrane</keyword>
<dbReference type="AlphaFoldDB" id="A0AAN6YLT2"/>
<sequence>MIYPFSLRHIPAFIVATSSTFGGLWPIFDAEGAMLEFGFPPHVARTPETRPVMLNGQARTTILGMLAYTFYFRGKFAEVDTLMALYGFYAGLMDSWIVWKGGNAKWAVFRLVSSWTLGFCGLVGLTASSLP</sequence>
<keyword evidence="3" id="KW-1185">Reference proteome</keyword>
<feature type="transmembrane region" description="Helical" evidence="1">
    <location>
        <begin position="81"/>
        <end position="99"/>
    </location>
</feature>
<dbReference type="Proteomes" id="UP001301958">
    <property type="component" value="Unassembled WGS sequence"/>
</dbReference>
<reference evidence="2" key="1">
    <citation type="journal article" date="2023" name="Mol. Phylogenet. Evol.">
        <title>Genome-scale phylogeny and comparative genomics of the fungal order Sordariales.</title>
        <authorList>
            <person name="Hensen N."/>
            <person name="Bonometti L."/>
            <person name="Westerberg I."/>
            <person name="Brannstrom I.O."/>
            <person name="Guillou S."/>
            <person name="Cros-Aarteil S."/>
            <person name="Calhoun S."/>
            <person name="Haridas S."/>
            <person name="Kuo A."/>
            <person name="Mondo S."/>
            <person name="Pangilinan J."/>
            <person name="Riley R."/>
            <person name="LaButti K."/>
            <person name="Andreopoulos B."/>
            <person name="Lipzen A."/>
            <person name="Chen C."/>
            <person name="Yan M."/>
            <person name="Daum C."/>
            <person name="Ng V."/>
            <person name="Clum A."/>
            <person name="Steindorff A."/>
            <person name="Ohm R.A."/>
            <person name="Martin F."/>
            <person name="Silar P."/>
            <person name="Natvig D.O."/>
            <person name="Lalanne C."/>
            <person name="Gautier V."/>
            <person name="Ament-Velasquez S.L."/>
            <person name="Kruys A."/>
            <person name="Hutchinson M.I."/>
            <person name="Powell A.J."/>
            <person name="Barry K."/>
            <person name="Miller A.N."/>
            <person name="Grigoriev I.V."/>
            <person name="Debuchy R."/>
            <person name="Gladieux P."/>
            <person name="Hiltunen Thoren M."/>
            <person name="Johannesson H."/>
        </authorList>
    </citation>
    <scope>NUCLEOTIDE SEQUENCE</scope>
    <source>
        <strain evidence="2">CBS 990.96</strain>
    </source>
</reference>